<protein>
    <recommendedName>
        <fullName evidence="10">Probable lipid II flippase MurJ</fullName>
    </recommendedName>
</protein>
<feature type="transmembrane region" description="Helical" evidence="10">
    <location>
        <begin position="205"/>
        <end position="227"/>
    </location>
</feature>
<gene>
    <name evidence="10 12" type="primary">murJ</name>
    <name evidence="12" type="ORF">ENJ96_00920</name>
</gene>
<dbReference type="GO" id="GO:0009252">
    <property type="term" value="P:peptidoglycan biosynthetic process"/>
    <property type="evidence" value="ECO:0007669"/>
    <property type="project" value="UniProtKB-UniRule"/>
</dbReference>
<comment type="similarity">
    <text evidence="9 10 11">Belongs to the MurJ/MviN family.</text>
</comment>
<dbReference type="GO" id="GO:0034204">
    <property type="term" value="P:lipid translocation"/>
    <property type="evidence" value="ECO:0007669"/>
    <property type="project" value="TreeGrafter"/>
</dbReference>
<keyword evidence="7 10" id="KW-0472">Membrane</keyword>
<dbReference type="InterPro" id="IPR004268">
    <property type="entry name" value="MurJ"/>
</dbReference>
<keyword evidence="2 10" id="KW-1003">Cell membrane</keyword>
<feature type="transmembrane region" description="Helical" evidence="10">
    <location>
        <begin position="248"/>
        <end position="272"/>
    </location>
</feature>
<keyword evidence="10 11" id="KW-0813">Transport</keyword>
<feature type="transmembrane region" description="Helical" evidence="10">
    <location>
        <begin position="292"/>
        <end position="310"/>
    </location>
</feature>
<evidence type="ECO:0000256" key="1">
    <source>
        <dbReference type="ARBA" id="ARBA00004651"/>
    </source>
</evidence>
<evidence type="ECO:0000256" key="8">
    <source>
        <dbReference type="ARBA" id="ARBA00060041"/>
    </source>
</evidence>
<dbReference type="AlphaFoldDB" id="A0A7V5NYE8"/>
<dbReference type="InterPro" id="IPR051050">
    <property type="entry name" value="Lipid_II_flippase_MurJ/MviN"/>
</dbReference>
<organism evidence="12">
    <name type="scientific">Thermodesulfatator atlanticus</name>
    <dbReference type="NCBI Taxonomy" id="501497"/>
    <lineage>
        <taxon>Bacteria</taxon>
        <taxon>Pseudomonadati</taxon>
        <taxon>Thermodesulfobacteriota</taxon>
        <taxon>Thermodesulfobacteria</taxon>
        <taxon>Thermodesulfobacteriales</taxon>
        <taxon>Thermodesulfatatoraceae</taxon>
        <taxon>Thermodesulfatator</taxon>
    </lineage>
</organism>
<evidence type="ECO:0000256" key="10">
    <source>
        <dbReference type="HAMAP-Rule" id="MF_02078"/>
    </source>
</evidence>
<evidence type="ECO:0000313" key="12">
    <source>
        <dbReference type="EMBL" id="HHI96396.1"/>
    </source>
</evidence>
<sequence>MFEALASLRKTQESPEKRIARGARAVTVAVFLSRILGLIREQALAMLFGAGFQMDAYVVAYRIPNLLRDLLAEGALASAFVTVFTQHKEKYGLEATWQVVQRALGTILWVVLGIVLIGEFLAPYLVSLLAPGFAPESKKELAVLLTRIMFPFLACVSISAVFAGILNALGVFFLPAVSSALFNLVSVTVGVSLYFWLRSTGYPPIVGMAAGVVLGGLSQALIQLPALKRRGFRFKVSFAPHDPVLREIFRLMVPMVLGLSAIQLSVFINTYFASFCGEGALSWLSYAFRLMYVPLGLFGVALSVAVLPVVSAQVAQGQLKQLKNTYASSLLMALALALPSATGLVILARPIVRLIFEHGRFGPQDTLHTAQALALFSLALPAYAATKVTTPVFYALRRPKIPMVSSFLSVGINFLVVLLTLKRLNFRAIALGTTTGIVAQAIFQVGVLNHLLKGINWPQLVSGTLRLLLATTIMGAGALVGKSYLASLEGLQFLGGTLALIAGCGLLYFLVAGLLGPEEALYLLRFFKRRP</sequence>
<dbReference type="GO" id="GO:0005886">
    <property type="term" value="C:plasma membrane"/>
    <property type="evidence" value="ECO:0007669"/>
    <property type="project" value="UniProtKB-SubCell"/>
</dbReference>
<dbReference type="Pfam" id="PF03023">
    <property type="entry name" value="MurJ"/>
    <property type="match status" value="1"/>
</dbReference>
<evidence type="ECO:0000256" key="11">
    <source>
        <dbReference type="PIRNR" id="PIRNR002869"/>
    </source>
</evidence>
<dbReference type="PANTHER" id="PTHR47019">
    <property type="entry name" value="LIPID II FLIPPASE MURJ"/>
    <property type="match status" value="1"/>
</dbReference>
<evidence type="ECO:0000256" key="2">
    <source>
        <dbReference type="ARBA" id="ARBA00022475"/>
    </source>
</evidence>
<dbReference type="PANTHER" id="PTHR47019:SF1">
    <property type="entry name" value="LIPID II FLIPPASE MURJ"/>
    <property type="match status" value="1"/>
</dbReference>
<dbReference type="Proteomes" id="UP000886101">
    <property type="component" value="Unassembled WGS sequence"/>
</dbReference>
<evidence type="ECO:0000256" key="5">
    <source>
        <dbReference type="ARBA" id="ARBA00022984"/>
    </source>
</evidence>
<evidence type="ECO:0000256" key="3">
    <source>
        <dbReference type="ARBA" id="ARBA00022692"/>
    </source>
</evidence>
<feature type="transmembrane region" description="Helical" evidence="10">
    <location>
        <begin position="150"/>
        <end position="174"/>
    </location>
</feature>
<accession>A0A7V5NYE8</accession>
<keyword evidence="4 10" id="KW-0133">Cell shape</keyword>
<comment type="subcellular location">
    <subcellularLocation>
        <location evidence="1 10">Cell membrane</location>
        <topology evidence="1 10">Multi-pass membrane protein</topology>
    </subcellularLocation>
</comment>
<feature type="transmembrane region" description="Helical" evidence="10">
    <location>
        <begin position="181"/>
        <end position="199"/>
    </location>
</feature>
<name>A0A7V5NYE8_9BACT</name>
<feature type="transmembrane region" description="Helical" evidence="10">
    <location>
        <begin position="428"/>
        <end position="452"/>
    </location>
</feature>
<dbReference type="GO" id="GO:0015648">
    <property type="term" value="F:lipid-linked peptidoglycan transporter activity"/>
    <property type="evidence" value="ECO:0007669"/>
    <property type="project" value="UniProtKB-UniRule"/>
</dbReference>
<proteinExistence type="inferred from homology"/>
<dbReference type="NCBIfam" id="TIGR01695">
    <property type="entry name" value="murJ_mviN"/>
    <property type="match status" value="1"/>
</dbReference>
<dbReference type="UniPathway" id="UPA00219"/>
<dbReference type="PRINTS" id="PR01806">
    <property type="entry name" value="VIRFACTRMVIN"/>
</dbReference>
<comment type="pathway">
    <text evidence="10">Cell wall biogenesis; peptidoglycan biosynthesis.</text>
</comment>
<comment type="function">
    <text evidence="8 10 11">Involved in peptidoglycan biosynthesis. Transports lipid-linked peptidoglycan precursors from the inner to the outer leaflet of the cytoplasmic membrane.</text>
</comment>
<evidence type="ECO:0000256" key="4">
    <source>
        <dbReference type="ARBA" id="ARBA00022960"/>
    </source>
</evidence>
<keyword evidence="10 11" id="KW-0961">Cell wall biogenesis/degradation</keyword>
<feature type="transmembrane region" description="Helical" evidence="10">
    <location>
        <begin position="372"/>
        <end position="396"/>
    </location>
</feature>
<evidence type="ECO:0000256" key="6">
    <source>
        <dbReference type="ARBA" id="ARBA00022989"/>
    </source>
</evidence>
<feature type="transmembrane region" description="Helical" evidence="10">
    <location>
        <begin position="491"/>
        <end position="515"/>
    </location>
</feature>
<reference evidence="12" key="1">
    <citation type="journal article" date="2020" name="mSystems">
        <title>Genome- and Community-Level Interaction Insights into Carbon Utilization and Element Cycling Functions of Hydrothermarchaeota in Hydrothermal Sediment.</title>
        <authorList>
            <person name="Zhou Z."/>
            <person name="Liu Y."/>
            <person name="Xu W."/>
            <person name="Pan J."/>
            <person name="Luo Z.H."/>
            <person name="Li M."/>
        </authorList>
    </citation>
    <scope>NUCLEOTIDE SEQUENCE [LARGE SCALE GENOMIC DNA]</scope>
    <source>
        <strain evidence="12">HyVt-533</strain>
    </source>
</reference>
<evidence type="ECO:0000256" key="7">
    <source>
        <dbReference type="ARBA" id="ARBA00023136"/>
    </source>
</evidence>
<dbReference type="PIRSF" id="PIRSF002869">
    <property type="entry name" value="MviN"/>
    <property type="match status" value="1"/>
</dbReference>
<evidence type="ECO:0000256" key="9">
    <source>
        <dbReference type="ARBA" id="ARBA00061532"/>
    </source>
</evidence>
<feature type="transmembrane region" description="Helical" evidence="10">
    <location>
        <begin position="403"/>
        <end position="422"/>
    </location>
</feature>
<keyword evidence="6 10" id="KW-1133">Transmembrane helix</keyword>
<dbReference type="EMBL" id="DROK01000029">
    <property type="protein sequence ID" value="HHI96396.1"/>
    <property type="molecule type" value="Genomic_DNA"/>
</dbReference>
<feature type="transmembrane region" description="Helical" evidence="10">
    <location>
        <begin position="464"/>
        <end position="485"/>
    </location>
</feature>
<feature type="transmembrane region" description="Helical" evidence="10">
    <location>
        <begin position="330"/>
        <end position="352"/>
    </location>
</feature>
<keyword evidence="3 10" id="KW-0812">Transmembrane</keyword>
<dbReference type="CDD" id="cd13123">
    <property type="entry name" value="MATE_MurJ_like"/>
    <property type="match status" value="1"/>
</dbReference>
<feature type="transmembrane region" description="Helical" evidence="10">
    <location>
        <begin position="106"/>
        <end position="130"/>
    </location>
</feature>
<dbReference type="GO" id="GO:0071555">
    <property type="term" value="P:cell wall organization"/>
    <property type="evidence" value="ECO:0007669"/>
    <property type="project" value="UniProtKB-UniRule"/>
</dbReference>
<comment type="caution">
    <text evidence="12">The sequence shown here is derived from an EMBL/GenBank/DDBJ whole genome shotgun (WGS) entry which is preliminary data.</text>
</comment>
<dbReference type="GO" id="GO:0008360">
    <property type="term" value="P:regulation of cell shape"/>
    <property type="evidence" value="ECO:0007669"/>
    <property type="project" value="UniProtKB-UniRule"/>
</dbReference>
<keyword evidence="5 10" id="KW-0573">Peptidoglycan synthesis</keyword>
<dbReference type="HAMAP" id="MF_02078">
    <property type="entry name" value="MurJ_MviN"/>
    <property type="match status" value="1"/>
</dbReference>